<name>A0ABP8M755_9BACT</name>
<feature type="region of interest" description="Disordered" evidence="1">
    <location>
        <begin position="212"/>
        <end position="239"/>
    </location>
</feature>
<feature type="domain" description="EF-hand" evidence="3">
    <location>
        <begin position="187"/>
        <end position="204"/>
    </location>
</feature>
<dbReference type="Gene3D" id="1.10.238.10">
    <property type="entry name" value="EF-hand"/>
    <property type="match status" value="2"/>
</dbReference>
<dbReference type="InterPro" id="IPR018247">
    <property type="entry name" value="EF_Hand_1_Ca_BS"/>
</dbReference>
<dbReference type="InterPro" id="IPR011992">
    <property type="entry name" value="EF-hand-dom_pair"/>
</dbReference>
<organism evidence="4 5">
    <name type="scientific">Novipirellula rosea</name>
    <dbReference type="NCBI Taxonomy" id="1031540"/>
    <lineage>
        <taxon>Bacteria</taxon>
        <taxon>Pseudomonadati</taxon>
        <taxon>Planctomycetota</taxon>
        <taxon>Planctomycetia</taxon>
        <taxon>Pirellulales</taxon>
        <taxon>Pirellulaceae</taxon>
        <taxon>Novipirellula</taxon>
    </lineage>
</organism>
<evidence type="ECO:0000256" key="1">
    <source>
        <dbReference type="SAM" id="MobiDB-lite"/>
    </source>
</evidence>
<keyword evidence="2" id="KW-0732">Signal</keyword>
<feature type="domain" description="EF-hand" evidence="3">
    <location>
        <begin position="81"/>
        <end position="99"/>
    </location>
</feature>
<dbReference type="SUPFAM" id="SSF47473">
    <property type="entry name" value="EF-hand"/>
    <property type="match status" value="2"/>
</dbReference>
<proteinExistence type="predicted"/>
<feature type="chain" id="PRO_5045596441" description="EF-hand domain-containing protein" evidence="2">
    <location>
        <begin position="26"/>
        <end position="239"/>
    </location>
</feature>
<dbReference type="Proteomes" id="UP001500840">
    <property type="component" value="Unassembled WGS sequence"/>
</dbReference>
<dbReference type="InterPro" id="IPR002048">
    <property type="entry name" value="EF_hand_dom"/>
</dbReference>
<keyword evidence="5" id="KW-1185">Reference proteome</keyword>
<comment type="caution">
    <text evidence="4">The sequence shown here is derived from an EMBL/GenBank/DDBJ whole genome shotgun (WGS) entry which is preliminary data.</text>
</comment>
<evidence type="ECO:0000313" key="4">
    <source>
        <dbReference type="EMBL" id="GAA4444606.1"/>
    </source>
</evidence>
<feature type="signal peptide" evidence="2">
    <location>
        <begin position="1"/>
        <end position="25"/>
    </location>
</feature>
<accession>A0ABP8M755</accession>
<feature type="domain" description="EF-hand" evidence="3">
    <location>
        <begin position="59"/>
        <end position="75"/>
    </location>
</feature>
<evidence type="ECO:0000256" key="2">
    <source>
        <dbReference type="SAM" id="SignalP"/>
    </source>
</evidence>
<feature type="region of interest" description="Disordered" evidence="1">
    <location>
        <begin position="27"/>
        <end position="63"/>
    </location>
</feature>
<dbReference type="EMBL" id="BAABGA010000006">
    <property type="protein sequence ID" value="GAA4444606.1"/>
    <property type="molecule type" value="Genomic_DNA"/>
</dbReference>
<feature type="compositionally biased region" description="Gly residues" evidence="1">
    <location>
        <begin position="30"/>
        <end position="50"/>
    </location>
</feature>
<dbReference type="PROSITE" id="PS00018">
    <property type="entry name" value="EF_HAND_1"/>
    <property type="match status" value="2"/>
</dbReference>
<evidence type="ECO:0000259" key="3">
    <source>
        <dbReference type="Pfam" id="PF13202"/>
    </source>
</evidence>
<reference evidence="5" key="1">
    <citation type="journal article" date="2019" name="Int. J. Syst. Evol. Microbiol.">
        <title>The Global Catalogue of Microorganisms (GCM) 10K type strain sequencing project: providing services to taxonomists for standard genome sequencing and annotation.</title>
        <authorList>
            <consortium name="The Broad Institute Genomics Platform"/>
            <consortium name="The Broad Institute Genome Sequencing Center for Infectious Disease"/>
            <person name="Wu L."/>
            <person name="Ma J."/>
        </authorList>
    </citation>
    <scope>NUCLEOTIDE SEQUENCE [LARGE SCALE GENOMIC DNA]</scope>
    <source>
        <strain evidence="5">JCM 17759</strain>
    </source>
</reference>
<protein>
    <recommendedName>
        <fullName evidence="3">EF-hand domain-containing protein</fullName>
    </recommendedName>
</protein>
<feature type="region of interest" description="Disordered" evidence="1">
    <location>
        <begin position="91"/>
        <end position="160"/>
    </location>
</feature>
<feature type="compositionally biased region" description="Gly residues" evidence="1">
    <location>
        <begin position="102"/>
        <end position="152"/>
    </location>
</feature>
<gene>
    <name evidence="4" type="ORF">GCM10023156_03150</name>
</gene>
<sequence>MMKRFALLSVSCAMVLFLGNSLVHAQPPGGRQGGGGRGGQSGGGMRGPQGGAQQTPPLLRIFDTDNDGELSAAEIDAAAVALRKLDQNRDGRLTAEELRPSGPGGPGGPAGQRGGERGGAGGPGGRQGGPGQQGPGGRGQGEPEGGGGGRGGDPAQSDTAFANQVLAFDVNSDGLLSLSELPEHMHDAFAIADADKNGTLDHSERLVLASQFRRNKLQPGSENLEMKNRPTQGRRGGGN</sequence>
<evidence type="ECO:0000313" key="5">
    <source>
        <dbReference type="Proteomes" id="UP001500840"/>
    </source>
</evidence>
<dbReference type="Pfam" id="PF13202">
    <property type="entry name" value="EF-hand_5"/>
    <property type="match status" value="3"/>
</dbReference>